<accession>A0AAU8G482</accession>
<sequence>MALTGTSPLALPDVEDARHDARSALAAVTAATRTLGDDGLAGPSTLPGWSRSHVLAHVTAIGEAMARQAEHAARGALVEVYDGGAAGREAGIQAGAGRSVAAHVVALEALAERLDAAWPEPGSSGWDAPVTYRDGTVADALVAWWREVRVHAVDLDAGIGLDTWPRSLDLHLLDFLGVRLADDVVVELASEPTVLGVGPGGLRLAAEPGISPDSETPLGSDPGFDARAGVVVRGRLTDVAAWLAGRAPDAAPLAFRSGEPVALPEISPWPSPYSPPR</sequence>
<protein>
    <submittedName>
        <fullName evidence="2">Maleylpyruvate isomerase family mycothiol-dependent enzyme</fullName>
    </submittedName>
</protein>
<dbReference type="Pfam" id="PF11716">
    <property type="entry name" value="MDMPI_N"/>
    <property type="match status" value="1"/>
</dbReference>
<dbReference type="GO" id="GO:0046872">
    <property type="term" value="F:metal ion binding"/>
    <property type="evidence" value="ECO:0007669"/>
    <property type="project" value="InterPro"/>
</dbReference>
<dbReference type="NCBIfam" id="TIGR03083">
    <property type="entry name" value="maleylpyruvate isomerase family mycothiol-dependent enzyme"/>
    <property type="match status" value="1"/>
</dbReference>
<dbReference type="RefSeq" id="WP_353708905.1">
    <property type="nucleotide sequence ID" value="NZ_CP159290.1"/>
</dbReference>
<proteinExistence type="predicted"/>
<evidence type="ECO:0000313" key="2">
    <source>
        <dbReference type="EMBL" id="XCH31259.1"/>
    </source>
</evidence>
<evidence type="ECO:0000259" key="1">
    <source>
        <dbReference type="Pfam" id="PF11716"/>
    </source>
</evidence>
<dbReference type="EMBL" id="CP159290">
    <property type="protein sequence ID" value="XCH31259.1"/>
    <property type="molecule type" value="Genomic_DNA"/>
</dbReference>
<gene>
    <name evidence="2" type="ORF">ABRQ22_06125</name>
</gene>
<dbReference type="Gene3D" id="1.20.120.450">
    <property type="entry name" value="dinb family like domain"/>
    <property type="match status" value="1"/>
</dbReference>
<reference evidence="2" key="1">
    <citation type="submission" date="2024-06" db="EMBL/GenBank/DDBJ databases">
        <title>Complete genome sequence of the cellulolytic actinobacterium, Cellulosimicrobium ES-005.</title>
        <authorList>
            <person name="Matthews C.T."/>
            <person name="Underwood K.D."/>
            <person name="Ghanchi K.M."/>
            <person name="Fields S.D."/>
            <person name="Gardner S.G."/>
        </authorList>
    </citation>
    <scope>NUCLEOTIDE SEQUENCE</scope>
    <source>
        <strain evidence="2">ES-005</strain>
    </source>
</reference>
<dbReference type="InterPro" id="IPR017517">
    <property type="entry name" value="Maleyloyr_isom"/>
</dbReference>
<dbReference type="InterPro" id="IPR024344">
    <property type="entry name" value="MDMPI_metal-binding"/>
</dbReference>
<dbReference type="InterPro" id="IPR034660">
    <property type="entry name" value="DinB/YfiT-like"/>
</dbReference>
<organism evidence="2">
    <name type="scientific">Cellulosimicrobium sp. ES-005</name>
    <dbReference type="NCBI Taxonomy" id="3163031"/>
    <lineage>
        <taxon>Bacteria</taxon>
        <taxon>Bacillati</taxon>
        <taxon>Actinomycetota</taxon>
        <taxon>Actinomycetes</taxon>
        <taxon>Micrococcales</taxon>
        <taxon>Promicromonosporaceae</taxon>
        <taxon>Cellulosimicrobium</taxon>
    </lineage>
</organism>
<dbReference type="AlphaFoldDB" id="A0AAU8G482"/>
<feature type="domain" description="Mycothiol-dependent maleylpyruvate isomerase metal-binding" evidence="1">
    <location>
        <begin position="22"/>
        <end position="155"/>
    </location>
</feature>
<dbReference type="SUPFAM" id="SSF109854">
    <property type="entry name" value="DinB/YfiT-like putative metalloenzymes"/>
    <property type="match status" value="1"/>
</dbReference>
<name>A0AAU8G482_9MICO</name>
<dbReference type="GO" id="GO:0016853">
    <property type="term" value="F:isomerase activity"/>
    <property type="evidence" value="ECO:0007669"/>
    <property type="project" value="UniProtKB-KW"/>
</dbReference>
<keyword evidence="2" id="KW-0413">Isomerase</keyword>